<dbReference type="Pfam" id="PF04116">
    <property type="entry name" value="FA_hydroxylase"/>
    <property type="match status" value="1"/>
</dbReference>
<evidence type="ECO:0000256" key="4">
    <source>
        <dbReference type="ARBA" id="ARBA00023136"/>
    </source>
</evidence>
<organism evidence="7 8">
    <name type="scientific">Discostella pseudostelligera</name>
    <dbReference type="NCBI Taxonomy" id="259834"/>
    <lineage>
        <taxon>Eukaryota</taxon>
        <taxon>Sar</taxon>
        <taxon>Stramenopiles</taxon>
        <taxon>Ochrophyta</taxon>
        <taxon>Bacillariophyta</taxon>
        <taxon>Coscinodiscophyceae</taxon>
        <taxon>Thalassiosirophycidae</taxon>
        <taxon>Stephanodiscales</taxon>
        <taxon>Stephanodiscaceae</taxon>
        <taxon>Discostella</taxon>
    </lineage>
</organism>
<dbReference type="GO" id="GO:0016020">
    <property type="term" value="C:membrane"/>
    <property type="evidence" value="ECO:0007669"/>
    <property type="project" value="UniProtKB-SubCell"/>
</dbReference>
<feature type="domain" description="Fatty acid hydroxylase" evidence="6">
    <location>
        <begin position="87"/>
        <end position="213"/>
    </location>
</feature>
<keyword evidence="3 5" id="KW-1133">Transmembrane helix</keyword>
<evidence type="ECO:0000313" key="7">
    <source>
        <dbReference type="EMBL" id="KAL3759514.1"/>
    </source>
</evidence>
<gene>
    <name evidence="7" type="ORF">ACHAWU_000813</name>
</gene>
<dbReference type="InterPro" id="IPR006694">
    <property type="entry name" value="Fatty_acid_hydroxylase"/>
</dbReference>
<evidence type="ECO:0000256" key="2">
    <source>
        <dbReference type="ARBA" id="ARBA00022692"/>
    </source>
</evidence>
<feature type="transmembrane region" description="Helical" evidence="5">
    <location>
        <begin position="46"/>
        <end position="66"/>
    </location>
</feature>
<evidence type="ECO:0000256" key="5">
    <source>
        <dbReference type="SAM" id="Phobius"/>
    </source>
</evidence>
<name>A0ABD3M699_9STRA</name>
<comment type="caution">
    <text evidence="7">The sequence shown here is derived from an EMBL/GenBank/DDBJ whole genome shotgun (WGS) entry which is preliminary data.</text>
</comment>
<evidence type="ECO:0000256" key="1">
    <source>
        <dbReference type="ARBA" id="ARBA00004370"/>
    </source>
</evidence>
<keyword evidence="4 5" id="KW-0472">Membrane</keyword>
<evidence type="ECO:0000259" key="6">
    <source>
        <dbReference type="Pfam" id="PF04116"/>
    </source>
</evidence>
<accession>A0ABD3M699</accession>
<evidence type="ECO:0000256" key="3">
    <source>
        <dbReference type="ARBA" id="ARBA00022989"/>
    </source>
</evidence>
<keyword evidence="2 5" id="KW-0812">Transmembrane</keyword>
<evidence type="ECO:0000313" key="8">
    <source>
        <dbReference type="Proteomes" id="UP001530293"/>
    </source>
</evidence>
<dbReference type="EMBL" id="JALLBG020000200">
    <property type="protein sequence ID" value="KAL3759514.1"/>
    <property type="molecule type" value="Genomic_DNA"/>
</dbReference>
<protein>
    <recommendedName>
        <fullName evidence="6">Fatty acid hydroxylase domain-containing protein</fullName>
    </recommendedName>
</protein>
<proteinExistence type="predicted"/>
<feature type="transmembrane region" description="Helical" evidence="5">
    <location>
        <begin position="6"/>
        <end position="26"/>
    </location>
</feature>
<keyword evidence="8" id="KW-1185">Reference proteome</keyword>
<dbReference type="PANTHER" id="PTHR11863">
    <property type="entry name" value="STEROL DESATURASE"/>
    <property type="match status" value="1"/>
</dbReference>
<dbReference type="AlphaFoldDB" id="A0ABD3M699"/>
<dbReference type="InterPro" id="IPR050307">
    <property type="entry name" value="Sterol_Desaturase_Related"/>
</dbReference>
<dbReference type="Proteomes" id="UP001530293">
    <property type="component" value="Unassembled WGS sequence"/>
</dbReference>
<feature type="transmembrane region" description="Helical" evidence="5">
    <location>
        <begin position="78"/>
        <end position="103"/>
    </location>
</feature>
<comment type="subcellular location">
    <subcellularLocation>
        <location evidence="1">Membrane</location>
    </subcellularLocation>
</comment>
<reference evidence="7 8" key="1">
    <citation type="submission" date="2024-10" db="EMBL/GenBank/DDBJ databases">
        <title>Updated reference genomes for cyclostephanoid diatoms.</title>
        <authorList>
            <person name="Roberts W.R."/>
            <person name="Alverson A.J."/>
        </authorList>
    </citation>
    <scope>NUCLEOTIDE SEQUENCE [LARGE SCALE GENOMIC DNA]</scope>
    <source>
        <strain evidence="7 8">AJA232-27</strain>
    </source>
</reference>
<sequence>MDNLLLEGFGFSSMGVALMLIFEFGISSSDVQRLRKRDGGKELHAAGLRATIINHLVLGPIFYYITLRYCCTQRKLTLLQQAIAVFNFLVIENVLFYCGHFLMHTRYFYWMHRFHHRFNTIVLPSSASAVSTSEFVCAYMTPFVLAAWGASCDRASAVNAARIVILANLIIHTPSLEKLNYPWLLVSPSDHLAHHRQLTGNYSAPIFHCERIFASIKDVMYATDKAIRSRLFGSRVRG</sequence>